<organism evidence="2 3">
    <name type="scientific">Ranatra chinensis</name>
    <dbReference type="NCBI Taxonomy" id="642074"/>
    <lineage>
        <taxon>Eukaryota</taxon>
        <taxon>Metazoa</taxon>
        <taxon>Ecdysozoa</taxon>
        <taxon>Arthropoda</taxon>
        <taxon>Hexapoda</taxon>
        <taxon>Insecta</taxon>
        <taxon>Pterygota</taxon>
        <taxon>Neoptera</taxon>
        <taxon>Paraneoptera</taxon>
        <taxon>Hemiptera</taxon>
        <taxon>Heteroptera</taxon>
        <taxon>Panheteroptera</taxon>
        <taxon>Nepomorpha</taxon>
        <taxon>Nepidae</taxon>
        <taxon>Ranatrinae</taxon>
        <taxon>Ranatra</taxon>
    </lineage>
</organism>
<feature type="region of interest" description="Disordered" evidence="1">
    <location>
        <begin position="21"/>
        <end position="110"/>
    </location>
</feature>
<gene>
    <name evidence="2" type="ORF">AAG570_002661</name>
</gene>
<dbReference type="AlphaFoldDB" id="A0ABD0Y8A3"/>
<keyword evidence="3" id="KW-1185">Reference proteome</keyword>
<comment type="caution">
    <text evidence="2">The sequence shown here is derived from an EMBL/GenBank/DDBJ whole genome shotgun (WGS) entry which is preliminary data.</text>
</comment>
<dbReference type="Proteomes" id="UP001558652">
    <property type="component" value="Unassembled WGS sequence"/>
</dbReference>
<proteinExistence type="predicted"/>
<evidence type="ECO:0000256" key="1">
    <source>
        <dbReference type="SAM" id="MobiDB-lite"/>
    </source>
</evidence>
<dbReference type="EMBL" id="JBFDAA010000012">
    <property type="protein sequence ID" value="KAL1123585.1"/>
    <property type="molecule type" value="Genomic_DNA"/>
</dbReference>
<accession>A0ABD0Y8A3</accession>
<evidence type="ECO:0000313" key="3">
    <source>
        <dbReference type="Proteomes" id="UP001558652"/>
    </source>
</evidence>
<reference evidence="2 3" key="1">
    <citation type="submission" date="2024-07" db="EMBL/GenBank/DDBJ databases">
        <title>Chromosome-level genome assembly of the water stick insect Ranatra chinensis (Heteroptera: Nepidae).</title>
        <authorList>
            <person name="Liu X."/>
        </authorList>
    </citation>
    <scope>NUCLEOTIDE SEQUENCE [LARGE SCALE GENOMIC DNA]</scope>
    <source>
        <strain evidence="2">Cailab_2021Rc</strain>
        <tissue evidence="2">Muscle</tissue>
    </source>
</reference>
<sequence length="155" mass="16132">MLTFVWRMEVCLPARHLPGVAGKASSWEEAGRGRPPGCPEVGDPRGAASPGRGHHPGGGGGSTRTPNRAQTAEDTHRTTGPLGSLGRDVTPGTTPRVAPPPAGPTNYSASPPGPVAMVTLLPLPPPLQHSLIHIHPCPSDGWIEYVGYKARSHLT</sequence>
<name>A0ABD0Y8A3_9HEMI</name>
<evidence type="ECO:0000313" key="2">
    <source>
        <dbReference type="EMBL" id="KAL1123585.1"/>
    </source>
</evidence>
<protein>
    <submittedName>
        <fullName evidence="2">Uncharacterized protein</fullName>
    </submittedName>
</protein>